<keyword evidence="1 8" id="KW-0963">Cytoplasm</keyword>
<evidence type="ECO:0000256" key="1">
    <source>
        <dbReference type="ARBA" id="ARBA00022490"/>
    </source>
</evidence>
<protein>
    <recommendedName>
        <fullName evidence="8">Probable molybdenum cofactor guanylyltransferase</fullName>
        <shortName evidence="8">MoCo guanylyltransferase</shortName>
        <ecNumber evidence="8">2.7.7.77</ecNumber>
    </recommendedName>
    <alternativeName>
        <fullName evidence="8">GTP:molybdopterin guanylyltransferase</fullName>
    </alternativeName>
    <alternativeName>
        <fullName evidence="8">Mo-MPT guanylyltransferase</fullName>
    </alternativeName>
    <alternativeName>
        <fullName evidence="8">Molybdopterin guanylyltransferase</fullName>
    </alternativeName>
    <alternativeName>
        <fullName evidence="8">Molybdopterin-guanine dinucleotide synthase</fullName>
        <shortName evidence="8">MGD synthase</shortName>
    </alternativeName>
</protein>
<keyword evidence="11" id="KW-1185">Reference proteome</keyword>
<gene>
    <name evidence="8" type="primary">mobA</name>
    <name evidence="10" type="ORF">BC6307_03500</name>
</gene>
<evidence type="ECO:0000313" key="10">
    <source>
        <dbReference type="EMBL" id="AST90401.1"/>
    </source>
</evidence>
<evidence type="ECO:0000256" key="8">
    <source>
        <dbReference type="HAMAP-Rule" id="MF_00316"/>
    </source>
</evidence>
<dbReference type="PANTHER" id="PTHR19136:SF81">
    <property type="entry name" value="MOLYBDENUM COFACTOR GUANYLYLTRANSFERASE"/>
    <property type="match status" value="1"/>
</dbReference>
<feature type="binding site" evidence="8">
    <location>
        <position position="98"/>
    </location>
    <ligand>
        <name>Mg(2+)</name>
        <dbReference type="ChEBI" id="CHEBI:18420"/>
    </ligand>
</feature>
<keyword evidence="6 8" id="KW-0342">GTP-binding</keyword>
<dbReference type="Gene3D" id="3.90.550.10">
    <property type="entry name" value="Spore Coat Polysaccharide Biosynthesis Protein SpsA, Chain A"/>
    <property type="match status" value="1"/>
</dbReference>
<comment type="subcellular location">
    <subcellularLocation>
        <location evidence="8">Cytoplasm</location>
    </subcellularLocation>
</comment>
<dbReference type="RefSeq" id="WP_066416701.1">
    <property type="nucleotide sequence ID" value="NZ_CP018866.1"/>
</dbReference>
<comment type="function">
    <text evidence="8">Transfers a GMP moiety from GTP to Mo-molybdopterin (Mo-MPT) cofactor (Moco or molybdenum cofactor) to form Mo-molybdopterin guanine dinucleotide (Mo-MGD) cofactor.</text>
</comment>
<dbReference type="STRING" id="1314751.GCA_001591425_02549"/>
<feature type="domain" description="MobA-like NTP transferase" evidence="9">
    <location>
        <begin position="5"/>
        <end position="154"/>
    </location>
</feature>
<keyword evidence="5 8" id="KW-0460">Magnesium</keyword>
<comment type="caution">
    <text evidence="8">Lacks conserved residue(s) required for the propagation of feature annotation.</text>
</comment>
<keyword evidence="7 8" id="KW-0501">Molybdenum cofactor biosynthesis</keyword>
<feature type="binding site" evidence="8">
    <location>
        <position position="20"/>
    </location>
    <ligand>
        <name>GTP</name>
        <dbReference type="ChEBI" id="CHEBI:37565"/>
    </ligand>
</feature>
<evidence type="ECO:0000256" key="5">
    <source>
        <dbReference type="ARBA" id="ARBA00022842"/>
    </source>
</evidence>
<dbReference type="AlphaFoldDB" id="A0A223KLP7"/>
<comment type="cofactor">
    <cofactor evidence="8">
        <name>Mg(2+)</name>
        <dbReference type="ChEBI" id="CHEBI:18420"/>
    </cofactor>
</comment>
<dbReference type="InterPro" id="IPR013482">
    <property type="entry name" value="Molybde_CF_guanTrfase"/>
</dbReference>
<keyword evidence="2 8" id="KW-0808">Transferase</keyword>
<feature type="binding site" evidence="8">
    <location>
        <position position="67"/>
    </location>
    <ligand>
        <name>GTP</name>
        <dbReference type="ChEBI" id="CHEBI:37565"/>
    </ligand>
</feature>
<dbReference type="GO" id="GO:0005525">
    <property type="term" value="F:GTP binding"/>
    <property type="evidence" value="ECO:0007669"/>
    <property type="project" value="UniProtKB-UniRule"/>
</dbReference>
<feature type="binding site" evidence="8">
    <location>
        <position position="98"/>
    </location>
    <ligand>
        <name>GTP</name>
        <dbReference type="ChEBI" id="CHEBI:37565"/>
    </ligand>
</feature>
<dbReference type="CDD" id="cd02503">
    <property type="entry name" value="MobA"/>
    <property type="match status" value="1"/>
</dbReference>
<evidence type="ECO:0000256" key="7">
    <source>
        <dbReference type="ARBA" id="ARBA00023150"/>
    </source>
</evidence>
<keyword evidence="4 8" id="KW-0547">Nucleotide-binding</keyword>
<organism evidence="10 11">
    <name type="scientific">Sutcliffiella cohnii</name>
    <dbReference type="NCBI Taxonomy" id="33932"/>
    <lineage>
        <taxon>Bacteria</taxon>
        <taxon>Bacillati</taxon>
        <taxon>Bacillota</taxon>
        <taxon>Bacilli</taxon>
        <taxon>Bacillales</taxon>
        <taxon>Bacillaceae</taxon>
        <taxon>Sutcliffiella</taxon>
    </lineage>
</organism>
<dbReference type="HAMAP" id="MF_00316">
    <property type="entry name" value="MobA"/>
    <property type="match status" value="1"/>
</dbReference>
<dbReference type="GO" id="GO:0046872">
    <property type="term" value="F:metal ion binding"/>
    <property type="evidence" value="ECO:0007669"/>
    <property type="project" value="UniProtKB-KW"/>
</dbReference>
<feature type="binding site" evidence="8">
    <location>
        <begin position="8"/>
        <end position="10"/>
    </location>
    <ligand>
        <name>GTP</name>
        <dbReference type="ChEBI" id="CHEBI:37565"/>
    </ligand>
</feature>
<dbReference type="EC" id="2.7.7.77" evidence="8"/>
<dbReference type="InterPro" id="IPR029044">
    <property type="entry name" value="Nucleotide-diphossugar_trans"/>
</dbReference>
<accession>A0A223KLP7</accession>
<evidence type="ECO:0000256" key="3">
    <source>
        <dbReference type="ARBA" id="ARBA00022723"/>
    </source>
</evidence>
<dbReference type="PANTHER" id="PTHR19136">
    <property type="entry name" value="MOLYBDENUM COFACTOR GUANYLYLTRANSFERASE"/>
    <property type="match status" value="1"/>
</dbReference>
<evidence type="ECO:0000313" key="11">
    <source>
        <dbReference type="Proteomes" id="UP000215224"/>
    </source>
</evidence>
<dbReference type="InterPro" id="IPR025877">
    <property type="entry name" value="MobA-like_NTP_Trfase"/>
</dbReference>
<dbReference type="Pfam" id="PF12804">
    <property type="entry name" value="NTP_transf_3"/>
    <property type="match status" value="1"/>
</dbReference>
<dbReference type="GO" id="GO:0005737">
    <property type="term" value="C:cytoplasm"/>
    <property type="evidence" value="ECO:0007669"/>
    <property type="project" value="UniProtKB-SubCell"/>
</dbReference>
<keyword evidence="3 8" id="KW-0479">Metal-binding</keyword>
<reference evidence="10 11" key="1">
    <citation type="submission" date="2016-12" db="EMBL/GenBank/DDBJ databases">
        <title>The whole genome sequencing and assembly of Bacillus cohnii DSM 6307T strain.</title>
        <authorList>
            <person name="Lee Y.-J."/>
            <person name="Yi H."/>
            <person name="Bahn Y.-S."/>
            <person name="Kim J.F."/>
            <person name="Lee D.-W."/>
        </authorList>
    </citation>
    <scope>NUCLEOTIDE SEQUENCE [LARGE SCALE GENOMIC DNA]</scope>
    <source>
        <strain evidence="10 11">DSM 6307</strain>
    </source>
</reference>
<dbReference type="KEGG" id="bcoh:BC6307_03500"/>
<comment type="similarity">
    <text evidence="8">Belongs to the MobA family.</text>
</comment>
<evidence type="ECO:0000256" key="4">
    <source>
        <dbReference type="ARBA" id="ARBA00022741"/>
    </source>
</evidence>
<sequence>MSITGLLLAGGKSSRFGTPKALATYKNKLLYQYSFEALQVVTNQIVTISVPHLQKTFQKQGRLVVVDRNEVKGKGPLAGIYTGMNSIKSDWYVVIPCDMPLIDGKVLNKIVDARMEKYDAIIPKVFGKVQPLVGVYHCRTAPIIQSFLQKDNLKVMALVNELYVKYLDEHDLQLSENIFQNINYQEDLKRIGKS</sequence>
<comment type="catalytic activity">
    <reaction evidence="8">
        <text>Mo-molybdopterin + GTP + H(+) = Mo-molybdopterin guanine dinucleotide + diphosphate</text>
        <dbReference type="Rhea" id="RHEA:34243"/>
        <dbReference type="ChEBI" id="CHEBI:15378"/>
        <dbReference type="ChEBI" id="CHEBI:33019"/>
        <dbReference type="ChEBI" id="CHEBI:37565"/>
        <dbReference type="ChEBI" id="CHEBI:71302"/>
        <dbReference type="ChEBI" id="CHEBI:71310"/>
        <dbReference type="EC" id="2.7.7.77"/>
    </reaction>
</comment>
<dbReference type="SUPFAM" id="SSF53448">
    <property type="entry name" value="Nucleotide-diphospho-sugar transferases"/>
    <property type="match status" value="1"/>
</dbReference>
<evidence type="ECO:0000256" key="6">
    <source>
        <dbReference type="ARBA" id="ARBA00023134"/>
    </source>
</evidence>
<comment type="domain">
    <text evidence="8">The N-terminal domain determines nucleotide recognition and specific binding, while the C-terminal domain determines the specific binding to the target protein.</text>
</comment>
<dbReference type="GO" id="GO:0006777">
    <property type="term" value="P:Mo-molybdopterin cofactor biosynthetic process"/>
    <property type="evidence" value="ECO:0007669"/>
    <property type="project" value="UniProtKB-KW"/>
</dbReference>
<evidence type="ECO:0000256" key="2">
    <source>
        <dbReference type="ARBA" id="ARBA00022679"/>
    </source>
</evidence>
<evidence type="ECO:0000259" key="9">
    <source>
        <dbReference type="Pfam" id="PF12804"/>
    </source>
</evidence>
<dbReference type="EMBL" id="CP018866">
    <property type="protein sequence ID" value="AST90401.1"/>
    <property type="molecule type" value="Genomic_DNA"/>
</dbReference>
<dbReference type="GO" id="GO:0061603">
    <property type="term" value="F:molybdenum cofactor guanylyltransferase activity"/>
    <property type="evidence" value="ECO:0007669"/>
    <property type="project" value="UniProtKB-EC"/>
</dbReference>
<dbReference type="Proteomes" id="UP000215224">
    <property type="component" value="Chromosome"/>
</dbReference>
<name>A0A223KLP7_9BACI</name>
<proteinExistence type="inferred from homology"/>